<reference evidence="1 2" key="1">
    <citation type="submission" date="2013-01" db="EMBL/GenBank/DDBJ databases">
        <authorList>
            <person name="Harkins D.M."/>
            <person name="Durkin A.S."/>
            <person name="Brinkac L.M."/>
            <person name="Haft D.H."/>
            <person name="Selengut J.D."/>
            <person name="Sanka R."/>
            <person name="DePew J."/>
            <person name="Purushe J."/>
            <person name="Peacock S.J."/>
            <person name="Thaipadungpanit J."/>
            <person name="Wuthiekanun V.W."/>
            <person name="Day N.P."/>
            <person name="Vinetz J.M."/>
            <person name="Sutton G.G."/>
            <person name="Nierman W.C."/>
            <person name="Fouts D.E."/>
        </authorList>
    </citation>
    <scope>NUCLEOTIDE SEQUENCE [LARGE SCALE GENOMIC DNA]</scope>
    <source>
        <strain evidence="1 2">FPW1039</strain>
    </source>
</reference>
<evidence type="ECO:0000313" key="1">
    <source>
        <dbReference type="EMBL" id="EMJ37793.1"/>
    </source>
</evidence>
<accession>A0A0F6IIB8</accession>
<evidence type="ECO:0000313" key="2">
    <source>
        <dbReference type="Proteomes" id="UP000012164"/>
    </source>
</evidence>
<protein>
    <submittedName>
        <fullName evidence="1">Uncharacterized protein</fullName>
    </submittedName>
</protein>
<proteinExistence type="predicted"/>
<comment type="caution">
    <text evidence="1">The sequence shown here is derived from an EMBL/GenBank/DDBJ whole genome shotgun (WGS) entry which is preliminary data.</text>
</comment>
<dbReference type="Proteomes" id="UP000012164">
    <property type="component" value="Unassembled WGS sequence"/>
</dbReference>
<sequence>MFKDLQCDLICENYHKFIFQREFVKKSMIHFFEKNWGLESADFFLNVGTITE</sequence>
<dbReference type="EMBL" id="AKWR02000070">
    <property type="protein sequence ID" value="EMJ37793.1"/>
    <property type="molecule type" value="Genomic_DNA"/>
</dbReference>
<gene>
    <name evidence="1" type="ORF">LEP1GSC079_0930</name>
</gene>
<organism evidence="1 2">
    <name type="scientific">Leptospira interrogans str. FPW1039</name>
    <dbReference type="NCBI Taxonomy" id="1193040"/>
    <lineage>
        <taxon>Bacteria</taxon>
        <taxon>Pseudomonadati</taxon>
        <taxon>Spirochaetota</taxon>
        <taxon>Spirochaetia</taxon>
        <taxon>Leptospirales</taxon>
        <taxon>Leptospiraceae</taxon>
        <taxon>Leptospira</taxon>
    </lineage>
</organism>
<name>A0A0F6IIB8_LEPIR</name>
<dbReference type="AlphaFoldDB" id="A0A0F6IIB8"/>